<name>C1F798_ACIC5</name>
<keyword evidence="1" id="KW-0732">Signal</keyword>
<dbReference type="InParanoid" id="C1F798"/>
<dbReference type="Proteomes" id="UP000002207">
    <property type="component" value="Chromosome"/>
</dbReference>
<reference evidence="2 3" key="1">
    <citation type="journal article" date="2009" name="Appl. Environ. Microbiol.">
        <title>Three genomes from the phylum Acidobacteria provide insight into the lifestyles of these microorganisms in soils.</title>
        <authorList>
            <person name="Ward N.L."/>
            <person name="Challacombe J.F."/>
            <person name="Janssen P.H."/>
            <person name="Henrissat B."/>
            <person name="Coutinho P.M."/>
            <person name="Wu M."/>
            <person name="Xie G."/>
            <person name="Haft D.H."/>
            <person name="Sait M."/>
            <person name="Badger J."/>
            <person name="Barabote R.D."/>
            <person name="Bradley B."/>
            <person name="Brettin T.S."/>
            <person name="Brinkac L.M."/>
            <person name="Bruce D."/>
            <person name="Creasy T."/>
            <person name="Daugherty S.C."/>
            <person name="Davidsen T.M."/>
            <person name="DeBoy R.T."/>
            <person name="Detter J.C."/>
            <person name="Dodson R.J."/>
            <person name="Durkin A.S."/>
            <person name="Ganapathy A."/>
            <person name="Gwinn-Giglio M."/>
            <person name="Han C.S."/>
            <person name="Khouri H."/>
            <person name="Kiss H."/>
            <person name="Kothari S.P."/>
            <person name="Madupu R."/>
            <person name="Nelson K.E."/>
            <person name="Nelson W.C."/>
            <person name="Paulsen I."/>
            <person name="Penn K."/>
            <person name="Ren Q."/>
            <person name="Rosovitz M.J."/>
            <person name="Selengut J.D."/>
            <person name="Shrivastava S."/>
            <person name="Sullivan S.A."/>
            <person name="Tapia R."/>
            <person name="Thompson L.S."/>
            <person name="Watkins K.L."/>
            <person name="Yang Q."/>
            <person name="Yu C."/>
            <person name="Zafar N."/>
            <person name="Zhou L."/>
            <person name="Kuske C.R."/>
        </authorList>
    </citation>
    <scope>NUCLEOTIDE SEQUENCE [LARGE SCALE GENOMIC DNA]</scope>
    <source>
        <strain evidence="3">ATCC 51196 / DSM 11244 / BCRC 80197 / JCM 7670 / NBRC 15755 / NCIMB 13165 / 161</strain>
    </source>
</reference>
<accession>C1F798</accession>
<keyword evidence="3" id="KW-1185">Reference proteome</keyword>
<gene>
    <name evidence="2" type="ordered locus">ACP_1653</name>
</gene>
<dbReference type="eggNOG" id="ENOG5033HV1">
    <property type="taxonomic scope" value="Bacteria"/>
</dbReference>
<feature type="signal peptide" evidence="1">
    <location>
        <begin position="1"/>
        <end position="36"/>
    </location>
</feature>
<evidence type="ECO:0000256" key="1">
    <source>
        <dbReference type="SAM" id="SignalP"/>
    </source>
</evidence>
<evidence type="ECO:0000313" key="3">
    <source>
        <dbReference type="Proteomes" id="UP000002207"/>
    </source>
</evidence>
<dbReference type="OrthoDB" id="129556at2"/>
<dbReference type="KEGG" id="aca:ACP_1653"/>
<evidence type="ECO:0000313" key="2">
    <source>
        <dbReference type="EMBL" id="ACO32159.1"/>
    </source>
</evidence>
<protein>
    <recommendedName>
        <fullName evidence="4">Lipoprotein</fullName>
    </recommendedName>
</protein>
<organism evidence="2 3">
    <name type="scientific">Acidobacterium capsulatum (strain ATCC 51196 / DSM 11244 / BCRC 80197 / JCM 7670 / NBRC 15755 / NCIMB 13165 / 161)</name>
    <dbReference type="NCBI Taxonomy" id="240015"/>
    <lineage>
        <taxon>Bacteria</taxon>
        <taxon>Pseudomonadati</taxon>
        <taxon>Acidobacteriota</taxon>
        <taxon>Terriglobia</taxon>
        <taxon>Terriglobales</taxon>
        <taxon>Acidobacteriaceae</taxon>
        <taxon>Acidobacterium</taxon>
    </lineage>
</organism>
<evidence type="ECO:0008006" key="4">
    <source>
        <dbReference type="Google" id="ProtNLM"/>
    </source>
</evidence>
<dbReference type="AlphaFoldDB" id="C1F798"/>
<sequence>MERKAINTMKKSPFAAGLTALLFAAAVCQSPTLLHAQTQSQYAQAQQQPAPQQKNQMFSGKIMPLKNGHYALVTGKGPQGQLVGHFVDDTKEASKYSGKAVMVTGTLNMANNTVHVSKIQPR</sequence>
<dbReference type="HOGENOM" id="CLU_2021693_0_0_0"/>
<feature type="chain" id="PRO_5002907472" description="Lipoprotein" evidence="1">
    <location>
        <begin position="37"/>
        <end position="122"/>
    </location>
</feature>
<dbReference type="EMBL" id="CP001472">
    <property type="protein sequence ID" value="ACO32159.1"/>
    <property type="molecule type" value="Genomic_DNA"/>
</dbReference>
<proteinExistence type="predicted"/>
<dbReference type="RefSeq" id="WP_015896778.1">
    <property type="nucleotide sequence ID" value="NC_012483.1"/>
</dbReference>